<feature type="transmembrane region" description="Helical" evidence="1">
    <location>
        <begin position="185"/>
        <end position="202"/>
    </location>
</feature>
<feature type="transmembrane region" description="Helical" evidence="1">
    <location>
        <begin position="60"/>
        <end position="86"/>
    </location>
</feature>
<reference evidence="3 4" key="1">
    <citation type="submission" date="2024-09" db="EMBL/GenBank/DDBJ databases">
        <authorList>
            <person name="Sun Q."/>
            <person name="Mori K."/>
        </authorList>
    </citation>
    <scope>NUCLEOTIDE SEQUENCE [LARGE SCALE GENOMIC DNA]</scope>
    <source>
        <strain evidence="3 4">CGMCC 1.9126</strain>
    </source>
</reference>
<evidence type="ECO:0000313" key="4">
    <source>
        <dbReference type="Proteomes" id="UP001589738"/>
    </source>
</evidence>
<accession>A0ABV6KVA5</accession>
<keyword evidence="1" id="KW-1133">Transmembrane helix</keyword>
<name>A0ABV6KVA5_9BACI</name>
<gene>
    <name evidence="3" type="ORF">ACFFHF_18815</name>
</gene>
<protein>
    <submittedName>
        <fullName evidence="3">CPBP family intramembrane glutamic endopeptidase</fullName>
        <ecNumber evidence="3">3.4.-.-</ecNumber>
    </submittedName>
</protein>
<keyword evidence="3" id="KW-0378">Hydrolase</keyword>
<feature type="transmembrane region" description="Helical" evidence="1">
    <location>
        <begin position="161"/>
        <end position="178"/>
    </location>
</feature>
<dbReference type="Pfam" id="PF02517">
    <property type="entry name" value="Rce1-like"/>
    <property type="match status" value="1"/>
</dbReference>
<organism evidence="3 4">
    <name type="scientific">Robertmurraya beringensis</name>
    <dbReference type="NCBI Taxonomy" id="641660"/>
    <lineage>
        <taxon>Bacteria</taxon>
        <taxon>Bacillati</taxon>
        <taxon>Bacillota</taxon>
        <taxon>Bacilli</taxon>
        <taxon>Bacillales</taxon>
        <taxon>Bacillaceae</taxon>
        <taxon>Robertmurraya</taxon>
    </lineage>
</organism>
<dbReference type="EC" id="3.4.-.-" evidence="3"/>
<keyword evidence="1" id="KW-0812">Transmembrane</keyword>
<proteinExistence type="predicted"/>
<dbReference type="Proteomes" id="UP001589738">
    <property type="component" value="Unassembled WGS sequence"/>
</dbReference>
<dbReference type="EMBL" id="JBHLUU010000119">
    <property type="protein sequence ID" value="MFC0477255.1"/>
    <property type="molecule type" value="Genomic_DNA"/>
</dbReference>
<keyword evidence="4" id="KW-1185">Reference proteome</keyword>
<feature type="transmembrane region" description="Helical" evidence="1">
    <location>
        <begin position="136"/>
        <end position="155"/>
    </location>
</feature>
<feature type="transmembrane region" description="Helical" evidence="1">
    <location>
        <begin position="7"/>
        <end position="25"/>
    </location>
</feature>
<feature type="domain" description="CAAX prenyl protease 2/Lysostaphin resistance protein A-like" evidence="2">
    <location>
        <begin position="104"/>
        <end position="195"/>
    </location>
</feature>
<dbReference type="InterPro" id="IPR003675">
    <property type="entry name" value="Rce1/LyrA-like_dom"/>
</dbReference>
<evidence type="ECO:0000313" key="3">
    <source>
        <dbReference type="EMBL" id="MFC0477255.1"/>
    </source>
</evidence>
<evidence type="ECO:0000259" key="2">
    <source>
        <dbReference type="Pfam" id="PF02517"/>
    </source>
</evidence>
<feature type="transmembrane region" description="Helical" evidence="1">
    <location>
        <begin position="31"/>
        <end position="48"/>
    </location>
</feature>
<dbReference type="RefSeq" id="WP_160548698.1">
    <property type="nucleotide sequence ID" value="NZ_JBHLUU010000119.1"/>
</dbReference>
<feature type="transmembrane region" description="Helical" evidence="1">
    <location>
        <begin position="106"/>
        <end position="124"/>
    </location>
</feature>
<sequence length="203" mass="23338">MLQKKLDARIIFGILLAHVLLFITFQEKNVFWYLFTASMLFLITYTILQEEMDDQQPIQIYLTYGVLSGVSLFGLFYLGNIIIHIIDLPLKGSVAKLYKQMSPTQIWQYIVLFLIIIPGEEIFWRGFILKRLIGRLKILPSILLSTLLYTSVNIYSGSSHLILASIVAGLVWSSLYVWKRSIPLLIVSHLVFDLFLLVLLPLS</sequence>
<dbReference type="GO" id="GO:0016787">
    <property type="term" value="F:hydrolase activity"/>
    <property type="evidence" value="ECO:0007669"/>
    <property type="project" value="UniProtKB-KW"/>
</dbReference>
<evidence type="ECO:0000256" key="1">
    <source>
        <dbReference type="SAM" id="Phobius"/>
    </source>
</evidence>
<keyword evidence="1" id="KW-0472">Membrane</keyword>
<comment type="caution">
    <text evidence="3">The sequence shown here is derived from an EMBL/GenBank/DDBJ whole genome shotgun (WGS) entry which is preliminary data.</text>
</comment>